<dbReference type="Gene3D" id="3.40.630.30">
    <property type="match status" value="1"/>
</dbReference>
<keyword evidence="1" id="KW-0808">Transferase</keyword>
<evidence type="ECO:0000256" key="1">
    <source>
        <dbReference type="ARBA" id="ARBA00022679"/>
    </source>
</evidence>
<dbReference type="InterPro" id="IPR050832">
    <property type="entry name" value="Bact_Acetyltransf"/>
</dbReference>
<dbReference type="InterPro" id="IPR000182">
    <property type="entry name" value="GNAT_dom"/>
</dbReference>
<evidence type="ECO:0000256" key="2">
    <source>
        <dbReference type="ARBA" id="ARBA00023315"/>
    </source>
</evidence>
<accession>A0A2L1UUX1</accession>
<dbReference type="Proteomes" id="UP000239197">
    <property type="component" value="Chromosome"/>
</dbReference>
<proteinExistence type="predicted"/>
<organism evidence="4 5">
    <name type="scientific">Rahnella sikkimica</name>
    <dbReference type="NCBI Taxonomy" id="1805933"/>
    <lineage>
        <taxon>Bacteria</taxon>
        <taxon>Pseudomonadati</taxon>
        <taxon>Pseudomonadota</taxon>
        <taxon>Gammaproteobacteria</taxon>
        <taxon>Enterobacterales</taxon>
        <taxon>Yersiniaceae</taxon>
        <taxon>Rahnella</taxon>
    </lineage>
</organism>
<dbReference type="AlphaFoldDB" id="A0A2L1UUX1"/>
<sequence length="178" mass="20021">MKIVMLNAATLPVYRDELAQLLIEANNLGGSAGFPYTMEKKDAEDSFNDLRPALSQNERLLWIARDEQGVIGTVQLDLTHPTDSPHEAEINTLLVCARARRRGVGRLLMRELENTAQDLRCTVLSSDMQSGSEAEAFYRAQGYRCAALKPDTVRYSRKNEVVYYKRLSTFICSSAPLF</sequence>
<evidence type="ECO:0000313" key="4">
    <source>
        <dbReference type="EMBL" id="AVF36749.1"/>
    </source>
</evidence>
<dbReference type="OrthoDB" id="3389160at2"/>
<dbReference type="KEGG" id="rox:BV494_18295"/>
<dbReference type="PROSITE" id="PS51186">
    <property type="entry name" value="GNAT"/>
    <property type="match status" value="1"/>
</dbReference>
<keyword evidence="5" id="KW-1185">Reference proteome</keyword>
<reference evidence="5" key="1">
    <citation type="submission" date="2017-01" db="EMBL/GenBank/DDBJ databases">
        <title>Genome sequence of Rouxiella sp. ERMR1:05.</title>
        <authorList>
            <person name="Kumar R."/>
            <person name="Singh D."/>
            <person name="Kumar S."/>
        </authorList>
    </citation>
    <scope>NUCLEOTIDE SEQUENCE [LARGE SCALE GENOMIC DNA]</scope>
    <source>
        <strain evidence="5">ERMR1:05</strain>
    </source>
</reference>
<dbReference type="SUPFAM" id="SSF55729">
    <property type="entry name" value="Acyl-CoA N-acyltransferases (Nat)"/>
    <property type="match status" value="1"/>
</dbReference>
<dbReference type="EMBL" id="CP019062">
    <property type="protein sequence ID" value="AVF36749.1"/>
    <property type="molecule type" value="Genomic_DNA"/>
</dbReference>
<name>A0A2L1UUX1_9GAMM</name>
<protein>
    <submittedName>
        <fullName evidence="4">GNAT family N-acetyltransferase</fullName>
    </submittedName>
</protein>
<dbReference type="PANTHER" id="PTHR43877">
    <property type="entry name" value="AMINOALKYLPHOSPHONATE N-ACETYLTRANSFERASE-RELATED-RELATED"/>
    <property type="match status" value="1"/>
</dbReference>
<evidence type="ECO:0000313" key="5">
    <source>
        <dbReference type="Proteomes" id="UP000239197"/>
    </source>
</evidence>
<keyword evidence="2" id="KW-0012">Acyltransferase</keyword>
<dbReference type="RefSeq" id="WP_104924130.1">
    <property type="nucleotide sequence ID" value="NZ_CP019062.1"/>
</dbReference>
<dbReference type="InterPro" id="IPR016181">
    <property type="entry name" value="Acyl_CoA_acyltransferase"/>
</dbReference>
<feature type="domain" description="N-acetyltransferase" evidence="3">
    <location>
        <begin position="1"/>
        <end position="168"/>
    </location>
</feature>
<dbReference type="Pfam" id="PF00583">
    <property type="entry name" value="Acetyltransf_1"/>
    <property type="match status" value="1"/>
</dbReference>
<gene>
    <name evidence="4" type="ORF">BV494_18295</name>
</gene>
<evidence type="ECO:0000259" key="3">
    <source>
        <dbReference type="PROSITE" id="PS51186"/>
    </source>
</evidence>
<dbReference type="GO" id="GO:0016747">
    <property type="term" value="F:acyltransferase activity, transferring groups other than amino-acyl groups"/>
    <property type="evidence" value="ECO:0007669"/>
    <property type="project" value="InterPro"/>
</dbReference>